<dbReference type="GO" id="GO:0008270">
    <property type="term" value="F:zinc ion binding"/>
    <property type="evidence" value="ECO:0007669"/>
    <property type="project" value="UniProtKB-KW"/>
</dbReference>
<feature type="compositionally biased region" description="Acidic residues" evidence="8">
    <location>
        <begin position="829"/>
        <end position="851"/>
    </location>
</feature>
<dbReference type="InterPro" id="IPR044066">
    <property type="entry name" value="TRIAD_supradom"/>
</dbReference>
<reference evidence="10" key="2">
    <citation type="submission" date="2015-02" db="UniProtKB">
        <authorList>
            <consortium name="EnsemblMetazoa"/>
        </authorList>
    </citation>
    <scope>IDENTIFICATION</scope>
</reference>
<dbReference type="EMBL" id="JH431970">
    <property type="status" value="NOT_ANNOTATED_CDS"/>
    <property type="molecule type" value="Genomic_DNA"/>
</dbReference>
<dbReference type="EnsemblMetazoa" id="SMAR010249-RA">
    <property type="protein sequence ID" value="SMAR010249-PA"/>
    <property type="gene ID" value="SMAR010249"/>
</dbReference>
<dbReference type="InterPro" id="IPR002867">
    <property type="entry name" value="IBR_dom"/>
</dbReference>
<evidence type="ECO:0000256" key="7">
    <source>
        <dbReference type="ARBA" id="ARBA00022833"/>
    </source>
</evidence>
<evidence type="ECO:0000256" key="2">
    <source>
        <dbReference type="ARBA" id="ARBA00022679"/>
    </source>
</evidence>
<dbReference type="CDD" id="cd16630">
    <property type="entry name" value="RING-HC_RBR_RNF216"/>
    <property type="match status" value="1"/>
</dbReference>
<evidence type="ECO:0000313" key="11">
    <source>
        <dbReference type="Proteomes" id="UP000014500"/>
    </source>
</evidence>
<dbReference type="STRING" id="126957.T1J958"/>
<keyword evidence="4" id="KW-0677">Repeat</keyword>
<protein>
    <recommendedName>
        <fullName evidence="9">RING-type domain-containing protein</fullName>
    </recommendedName>
</protein>
<feature type="region of interest" description="Disordered" evidence="8">
    <location>
        <begin position="105"/>
        <end position="130"/>
    </location>
</feature>
<evidence type="ECO:0000313" key="10">
    <source>
        <dbReference type="EnsemblMetazoa" id="SMAR010249-PA"/>
    </source>
</evidence>
<dbReference type="InterPro" id="IPR047546">
    <property type="entry name" value="Rcat_RBR_RNF216"/>
</dbReference>
<dbReference type="AlphaFoldDB" id="T1J958"/>
<dbReference type="CDD" id="cd20339">
    <property type="entry name" value="BRcat_RBR_RNF216"/>
    <property type="match status" value="1"/>
</dbReference>
<evidence type="ECO:0000256" key="4">
    <source>
        <dbReference type="ARBA" id="ARBA00022737"/>
    </source>
</evidence>
<dbReference type="Gene3D" id="3.30.40.10">
    <property type="entry name" value="Zinc/RING finger domain, C3HC4 (zinc finger)"/>
    <property type="match status" value="1"/>
</dbReference>
<dbReference type="eggNOG" id="KOG1812">
    <property type="taxonomic scope" value="Eukaryota"/>
</dbReference>
<keyword evidence="5" id="KW-0863">Zinc-finger</keyword>
<reference evidence="11" key="1">
    <citation type="submission" date="2011-05" db="EMBL/GenBank/DDBJ databases">
        <authorList>
            <person name="Richards S.R."/>
            <person name="Qu J."/>
            <person name="Jiang H."/>
            <person name="Jhangiani S.N."/>
            <person name="Agravi P."/>
            <person name="Goodspeed R."/>
            <person name="Gross S."/>
            <person name="Mandapat C."/>
            <person name="Jackson L."/>
            <person name="Mathew T."/>
            <person name="Pu L."/>
            <person name="Thornton R."/>
            <person name="Saada N."/>
            <person name="Wilczek-Boney K.B."/>
            <person name="Lee S."/>
            <person name="Kovar C."/>
            <person name="Wu Y."/>
            <person name="Scherer S.E."/>
            <person name="Worley K.C."/>
            <person name="Muzny D.M."/>
            <person name="Gibbs R."/>
        </authorList>
    </citation>
    <scope>NUCLEOTIDE SEQUENCE</scope>
    <source>
        <strain evidence="11">Brora</strain>
    </source>
</reference>
<evidence type="ECO:0000256" key="6">
    <source>
        <dbReference type="ARBA" id="ARBA00022786"/>
    </source>
</evidence>
<name>T1J958_STRMM</name>
<keyword evidence="3" id="KW-0479">Metal-binding</keyword>
<feature type="region of interest" description="Disordered" evidence="8">
    <location>
        <begin position="805"/>
        <end position="894"/>
    </location>
</feature>
<dbReference type="PhylomeDB" id="T1J958"/>
<keyword evidence="11" id="KW-1185">Reference proteome</keyword>
<dbReference type="Pfam" id="PF26200">
    <property type="entry name" value="Rcat_RNF216"/>
    <property type="match status" value="1"/>
</dbReference>
<dbReference type="CDD" id="cd20353">
    <property type="entry name" value="Rcat_RBR_RNF216"/>
    <property type="match status" value="1"/>
</dbReference>
<keyword evidence="7" id="KW-0862">Zinc</keyword>
<dbReference type="PANTHER" id="PTHR22770">
    <property type="entry name" value="UBIQUITIN CONJUGATING ENZYME 7 INTERACTING PROTEIN-RELATED"/>
    <property type="match status" value="1"/>
</dbReference>
<keyword evidence="2" id="KW-0808">Transferase</keyword>
<feature type="domain" description="RING-type" evidence="9">
    <location>
        <begin position="427"/>
        <end position="637"/>
    </location>
</feature>
<dbReference type="GO" id="GO:0016740">
    <property type="term" value="F:transferase activity"/>
    <property type="evidence" value="ECO:0007669"/>
    <property type="project" value="UniProtKB-KW"/>
</dbReference>
<evidence type="ECO:0000256" key="5">
    <source>
        <dbReference type="ARBA" id="ARBA00022771"/>
    </source>
</evidence>
<dbReference type="InterPro" id="IPR051628">
    <property type="entry name" value="LUBAC_E3_Ligases"/>
</dbReference>
<evidence type="ECO:0000256" key="8">
    <source>
        <dbReference type="SAM" id="MobiDB-lite"/>
    </source>
</evidence>
<dbReference type="SMART" id="SM00647">
    <property type="entry name" value="IBR"/>
    <property type="match status" value="2"/>
</dbReference>
<dbReference type="HOGENOM" id="CLU_305096_0_0_1"/>
<dbReference type="InterPro" id="IPR047544">
    <property type="entry name" value="RING-HC_RBR_RNF216"/>
</dbReference>
<feature type="region of interest" description="Disordered" evidence="8">
    <location>
        <begin position="1"/>
        <end position="27"/>
    </location>
</feature>
<evidence type="ECO:0000256" key="3">
    <source>
        <dbReference type="ARBA" id="ARBA00022723"/>
    </source>
</evidence>
<dbReference type="Gene3D" id="1.20.120.1750">
    <property type="match status" value="1"/>
</dbReference>
<organism evidence="10 11">
    <name type="scientific">Strigamia maritima</name>
    <name type="common">European centipede</name>
    <name type="synonym">Geophilus maritimus</name>
    <dbReference type="NCBI Taxonomy" id="126957"/>
    <lineage>
        <taxon>Eukaryota</taxon>
        <taxon>Metazoa</taxon>
        <taxon>Ecdysozoa</taxon>
        <taxon>Arthropoda</taxon>
        <taxon>Myriapoda</taxon>
        <taxon>Chilopoda</taxon>
        <taxon>Pleurostigmophora</taxon>
        <taxon>Geophilomorpha</taxon>
        <taxon>Linotaeniidae</taxon>
        <taxon>Strigamia</taxon>
    </lineage>
</organism>
<dbReference type="InterPro" id="IPR047545">
    <property type="entry name" value="BRcat_RBR_RNF216"/>
</dbReference>
<accession>T1J958</accession>
<proteinExistence type="predicted"/>
<keyword evidence="6" id="KW-0833">Ubl conjugation pathway</keyword>
<dbReference type="PROSITE" id="PS51873">
    <property type="entry name" value="TRIAD"/>
    <property type="match status" value="1"/>
</dbReference>
<sequence>MNSAESLSSDEDDTEHDIADRGPHIPGMIAVPTRTADSDDENHCTDGFRNNLREVTSVVDTLKEMHPDFVVDPNEVFELIELEGVNVNRKNIVIDKLIAKRLNDTSSQKNGTSSQKNGTEKATASTENNNVPDKFQELLSDVDVVKRFVPNKSREEIYAYLEAFHENPNRIRIVIGELLNMNGMAPFPLDNPVNNNTQRLNMQQPIASTSAERTEQSNIMDRVNSIMELFPDADPNSLWNFVEKYSNDVNYINATVSAWWESRSYPKLAEVQKAATKRKFMESDFSIEEFLEMFPDPENYFKNTDRVITPSYKMHVQSYVENQFRFAYKVDLTAVMEKHKFHLTPILKELNSQWNVSAGDEPLAKKRKEAVKKKKKMTILKPMPTIMDELFYKEKFFLEMEDKIKKYKKDKEVDRRKKIEMAKEKGELLTCDCCFEDELLIEDMLHCSDGHLFCKMCIRRQAEFHIGQGKYKFPCLDPYCKNEFPLIALQNVLAPNIFSNLVRKMQEEEIRQAEIPDLVSCPYCTFCTVIADPNIKIFRCLNPECLKVTCRLCKEPNHLPLRCDEIEQKPEVQFRTFIEDQMTDALLRTCPRCKCRIIKDTGCNKMTCTCGQAFCYVCREPIKDYHHFSNGRCPQYSNDVELNRLEVQESAKKARQEYIEIHPELTALNLRHDPTKAPDLAQQRHQQQQANAHGAMPMLNDQGQIIFQRPRGTVGAVANVGAVYRPMVPPARPMVPPARPMVPPARPMVPPARPMVPPASPMMPPARRMIRPMTPFIRPAVPVVRQLVRPAEQVIRPTEQVIRPTDQVITARPREINDPARQPTGTGTDVDDMGIEGDDNGGDEDGDEYGSDEDRRDEYGDDEDRGNEYGDDEERGDEYGVDAYGVDEDEDNRLNQSGSEIESAMSFTSFHSNVSDDWNSCIDSTVRDRSEGEKFEDIDDSWSSCYSDKNSQYNSFPSDDSNFNDAFYSDNEM</sequence>
<evidence type="ECO:0000256" key="1">
    <source>
        <dbReference type="ARBA" id="ARBA00004906"/>
    </source>
</evidence>
<feature type="compositionally biased region" description="Acidic residues" evidence="8">
    <location>
        <begin position="859"/>
        <end position="891"/>
    </location>
</feature>
<dbReference type="Proteomes" id="UP000014500">
    <property type="component" value="Unassembled WGS sequence"/>
</dbReference>
<dbReference type="SUPFAM" id="SSF57850">
    <property type="entry name" value="RING/U-box"/>
    <property type="match status" value="2"/>
</dbReference>
<dbReference type="InterPro" id="IPR013083">
    <property type="entry name" value="Znf_RING/FYVE/PHD"/>
</dbReference>
<comment type="pathway">
    <text evidence="1">Protein modification; protein ubiquitination.</text>
</comment>
<dbReference type="PANTHER" id="PTHR22770:SF47">
    <property type="entry name" value="E3 UBIQUITIN-PROTEIN LIGASE RNF216"/>
    <property type="match status" value="1"/>
</dbReference>
<evidence type="ECO:0000259" key="9">
    <source>
        <dbReference type="PROSITE" id="PS51873"/>
    </source>
</evidence>